<name>A0A812MBQ4_SYMPI</name>
<comment type="caution">
    <text evidence="6">The sequence shown here is derived from an EMBL/GenBank/DDBJ whole genome shotgun (WGS) entry which is preliminary data.</text>
</comment>
<dbReference type="CDD" id="cd19071">
    <property type="entry name" value="AKR_AKR1-5-like"/>
    <property type="match status" value="1"/>
</dbReference>
<dbReference type="SUPFAM" id="SSF51430">
    <property type="entry name" value="NAD(P)-linked oxidoreductase"/>
    <property type="match status" value="1"/>
</dbReference>
<proteinExistence type="inferred from homology"/>
<dbReference type="Gene3D" id="3.20.20.100">
    <property type="entry name" value="NADP-dependent oxidoreductase domain"/>
    <property type="match status" value="1"/>
</dbReference>
<dbReference type="GO" id="GO:0016616">
    <property type="term" value="F:oxidoreductase activity, acting on the CH-OH group of donors, NAD or NADP as acceptor"/>
    <property type="evidence" value="ECO:0007669"/>
    <property type="project" value="UniProtKB-ARBA"/>
</dbReference>
<dbReference type="Proteomes" id="UP000649617">
    <property type="component" value="Unassembled WGS sequence"/>
</dbReference>
<dbReference type="InterPro" id="IPR036812">
    <property type="entry name" value="NAD(P)_OxRdtase_dom_sf"/>
</dbReference>
<protein>
    <recommendedName>
        <fullName evidence="5">NADP-dependent oxidoreductase domain-containing protein</fullName>
    </recommendedName>
</protein>
<evidence type="ECO:0000256" key="4">
    <source>
        <dbReference type="SAM" id="MobiDB-lite"/>
    </source>
</evidence>
<feature type="compositionally biased region" description="Basic residues" evidence="4">
    <location>
        <begin position="32"/>
        <end position="41"/>
    </location>
</feature>
<feature type="domain" description="NADP-dependent oxidoreductase" evidence="5">
    <location>
        <begin position="111"/>
        <end position="359"/>
    </location>
</feature>
<accession>A0A812MBQ4</accession>
<evidence type="ECO:0000259" key="5">
    <source>
        <dbReference type="Pfam" id="PF00248"/>
    </source>
</evidence>
<dbReference type="OrthoDB" id="416253at2759"/>
<evidence type="ECO:0000256" key="1">
    <source>
        <dbReference type="ARBA" id="ARBA00007905"/>
    </source>
</evidence>
<dbReference type="EMBL" id="CAJNIZ010007556">
    <property type="protein sequence ID" value="CAE7258902.1"/>
    <property type="molecule type" value="Genomic_DNA"/>
</dbReference>
<keyword evidence="3" id="KW-0560">Oxidoreductase</keyword>
<dbReference type="PRINTS" id="PR00069">
    <property type="entry name" value="ALDKETRDTASE"/>
</dbReference>
<gene>
    <name evidence="6" type="ORF">SPIL2461_LOCUS5357</name>
</gene>
<evidence type="ECO:0000256" key="2">
    <source>
        <dbReference type="ARBA" id="ARBA00022857"/>
    </source>
</evidence>
<dbReference type="AlphaFoldDB" id="A0A812MBQ4"/>
<dbReference type="InterPro" id="IPR023210">
    <property type="entry name" value="NADP_OxRdtase_dom"/>
</dbReference>
<sequence>MAHIMQVALAEKAWRVGMPPMTPPSKAMRLLKQPRKCRRSPRGGQRASEALSAVCIGTMLAEARSSLRVRRRTATKDVNWQKRRDAGMQLVFAGFNPAQATAQSPAVPVIGLGTCCLKGPDSLQQVSDGLQVGYRVIDTASHYENEAEVGEAVGRAGLQRSDVFIITKVWFDDMGERAPEAIQESLKRLNTDYVDLLLMHFPGANDALQSPSANRKRREMTWRAMEAAKAQGQAKSLGVANFTRRHLKEMFEYCRDRPSVLQTEIHPYFQQTKLVEFCRQNSLQLQSFSPLAHGELNLLEDRVLKTIAVSHQRSPAQVVLRWLLQQKISPIVFSRSRQRLAEDFDVDFQLSDRDMERISFLDRDGDGAARVGFDPNLIA</sequence>
<dbReference type="PANTHER" id="PTHR43827:SF3">
    <property type="entry name" value="NADP-DEPENDENT OXIDOREDUCTASE DOMAIN-CONTAINING PROTEIN"/>
    <property type="match status" value="1"/>
</dbReference>
<evidence type="ECO:0000313" key="7">
    <source>
        <dbReference type="Proteomes" id="UP000649617"/>
    </source>
</evidence>
<reference evidence="6" key="1">
    <citation type="submission" date="2021-02" db="EMBL/GenBank/DDBJ databases">
        <authorList>
            <person name="Dougan E. K."/>
            <person name="Rhodes N."/>
            <person name="Thang M."/>
            <person name="Chan C."/>
        </authorList>
    </citation>
    <scope>NUCLEOTIDE SEQUENCE</scope>
</reference>
<evidence type="ECO:0000313" key="6">
    <source>
        <dbReference type="EMBL" id="CAE7258902.1"/>
    </source>
</evidence>
<dbReference type="InterPro" id="IPR020471">
    <property type="entry name" value="AKR"/>
</dbReference>
<keyword evidence="7" id="KW-1185">Reference proteome</keyword>
<keyword evidence="2" id="KW-0521">NADP</keyword>
<feature type="region of interest" description="Disordered" evidence="4">
    <location>
        <begin position="18"/>
        <end position="45"/>
    </location>
</feature>
<comment type="similarity">
    <text evidence="1">Belongs to the aldo/keto reductase family.</text>
</comment>
<dbReference type="Pfam" id="PF00248">
    <property type="entry name" value="Aldo_ket_red"/>
    <property type="match status" value="1"/>
</dbReference>
<dbReference type="FunFam" id="3.20.20.100:FF:000002">
    <property type="entry name" value="2,5-diketo-D-gluconic acid reductase A"/>
    <property type="match status" value="1"/>
</dbReference>
<evidence type="ECO:0000256" key="3">
    <source>
        <dbReference type="ARBA" id="ARBA00023002"/>
    </source>
</evidence>
<organism evidence="6 7">
    <name type="scientific">Symbiodinium pilosum</name>
    <name type="common">Dinoflagellate</name>
    <dbReference type="NCBI Taxonomy" id="2952"/>
    <lineage>
        <taxon>Eukaryota</taxon>
        <taxon>Sar</taxon>
        <taxon>Alveolata</taxon>
        <taxon>Dinophyceae</taxon>
        <taxon>Suessiales</taxon>
        <taxon>Symbiodiniaceae</taxon>
        <taxon>Symbiodinium</taxon>
    </lineage>
</organism>
<dbReference type="PANTHER" id="PTHR43827">
    <property type="entry name" value="2,5-DIKETO-D-GLUCONIC ACID REDUCTASE"/>
    <property type="match status" value="1"/>
</dbReference>